<evidence type="ECO:0000256" key="1">
    <source>
        <dbReference type="ARBA" id="ARBA00008683"/>
    </source>
</evidence>
<dbReference type="InterPro" id="IPR033855">
    <property type="entry name" value="Protein_C"/>
</dbReference>
<gene>
    <name evidence="6" type="ORF">GCM10007867_04030</name>
</gene>
<evidence type="ECO:0000256" key="2">
    <source>
        <dbReference type="ARBA" id="ARBA00022670"/>
    </source>
</evidence>
<dbReference type="AlphaFoldDB" id="A0AAV5NCA7"/>
<evidence type="ECO:0000256" key="3">
    <source>
        <dbReference type="ARBA" id="ARBA00022801"/>
    </source>
</evidence>
<dbReference type="PANTHER" id="PTHR33209">
    <property type="entry name" value="PROTEASE 4"/>
    <property type="match status" value="1"/>
</dbReference>
<name>A0AAV5NCA7_9PROT</name>
<protein>
    <recommendedName>
        <fullName evidence="5">Peptidase S49 domain-containing protein</fullName>
    </recommendedName>
</protein>
<keyword evidence="7" id="KW-1185">Reference proteome</keyword>
<sequence length="265" mass="28060">MTHAASLFLNRPLMLSSARSALLKRSFESGAGAEAFFGEREADAASYEVVQGVALIPVSGVLLPGRGWSWSGATYYQDVRKALSAALDDASVSRIALMVNSPGGTVSECFDTAEMIYQARGDKPIWAILNDAAYSAAYAIASAADFITVPQMGGTGSIGCVGMHVDITDALDKAGIKVTTFQYGVRKTDGYPTTPMSDPARERAQADIDEMGDFFVQTVARNRGMSADVVRNTQAGTFLGRHGVEIGLADQIATPEEAIAAFLKL</sequence>
<keyword evidence="4" id="KW-0720">Serine protease</keyword>
<dbReference type="InterPro" id="IPR029045">
    <property type="entry name" value="ClpP/crotonase-like_dom_sf"/>
</dbReference>
<reference evidence="7" key="1">
    <citation type="journal article" date="2019" name="Int. J. Syst. Evol. Microbiol.">
        <title>The Global Catalogue of Microorganisms (GCM) 10K type strain sequencing project: providing services to taxonomists for standard genome sequencing and annotation.</title>
        <authorList>
            <consortium name="The Broad Institute Genomics Platform"/>
            <consortium name="The Broad Institute Genome Sequencing Center for Infectious Disease"/>
            <person name="Wu L."/>
            <person name="Ma J."/>
        </authorList>
    </citation>
    <scope>NUCLEOTIDE SEQUENCE [LARGE SCALE GENOMIC DNA]</scope>
    <source>
        <strain evidence="7">NBRC 3267</strain>
    </source>
</reference>
<dbReference type="RefSeq" id="WP_099212588.1">
    <property type="nucleotide sequence ID" value="NZ_BEWM01000003.1"/>
</dbReference>
<proteinExistence type="inferred from homology"/>
<dbReference type="Gene3D" id="6.20.330.10">
    <property type="match status" value="1"/>
</dbReference>
<accession>A0AAV5NCA7</accession>
<evidence type="ECO:0000259" key="5">
    <source>
        <dbReference type="Pfam" id="PF01343"/>
    </source>
</evidence>
<comment type="similarity">
    <text evidence="1">Belongs to the peptidase S49 family.</text>
</comment>
<dbReference type="Gene3D" id="3.90.226.10">
    <property type="entry name" value="2-enoyl-CoA Hydratase, Chain A, domain 1"/>
    <property type="match status" value="1"/>
</dbReference>
<keyword evidence="3" id="KW-0378">Hydrolase</keyword>
<comment type="caution">
    <text evidence="6">The sequence shown here is derived from an EMBL/GenBank/DDBJ whole genome shotgun (WGS) entry which is preliminary data.</text>
</comment>
<dbReference type="Pfam" id="PF01343">
    <property type="entry name" value="Peptidase_S49"/>
    <property type="match status" value="1"/>
</dbReference>
<evidence type="ECO:0000256" key="4">
    <source>
        <dbReference type="ARBA" id="ARBA00022825"/>
    </source>
</evidence>
<dbReference type="GO" id="GO:0008236">
    <property type="term" value="F:serine-type peptidase activity"/>
    <property type="evidence" value="ECO:0007669"/>
    <property type="project" value="UniProtKB-KW"/>
</dbReference>
<dbReference type="CDD" id="cd07022">
    <property type="entry name" value="S49_Sppa_36K_type"/>
    <property type="match status" value="1"/>
</dbReference>
<dbReference type="EMBL" id="BSNU01000001">
    <property type="protein sequence ID" value="GLQ61558.1"/>
    <property type="molecule type" value="Genomic_DNA"/>
</dbReference>
<feature type="domain" description="Peptidase S49" evidence="5">
    <location>
        <begin position="122"/>
        <end position="261"/>
    </location>
</feature>
<dbReference type="PANTHER" id="PTHR33209:SF1">
    <property type="entry name" value="PEPTIDASE S49 DOMAIN-CONTAINING PROTEIN"/>
    <property type="match status" value="1"/>
</dbReference>
<evidence type="ECO:0000313" key="6">
    <source>
        <dbReference type="EMBL" id="GLQ61558.1"/>
    </source>
</evidence>
<dbReference type="SUPFAM" id="SSF52096">
    <property type="entry name" value="ClpP/crotonase"/>
    <property type="match status" value="1"/>
</dbReference>
<evidence type="ECO:0000313" key="7">
    <source>
        <dbReference type="Proteomes" id="UP001156614"/>
    </source>
</evidence>
<organism evidence="6 7">
    <name type="scientific">Gluconobacter cerinus</name>
    <dbReference type="NCBI Taxonomy" id="38307"/>
    <lineage>
        <taxon>Bacteria</taxon>
        <taxon>Pseudomonadati</taxon>
        <taxon>Pseudomonadota</taxon>
        <taxon>Alphaproteobacteria</taxon>
        <taxon>Acetobacterales</taxon>
        <taxon>Acetobacteraceae</taxon>
        <taxon>Gluconobacter</taxon>
    </lineage>
</organism>
<dbReference type="InterPro" id="IPR002142">
    <property type="entry name" value="Peptidase_S49"/>
</dbReference>
<dbReference type="GO" id="GO:0006508">
    <property type="term" value="P:proteolysis"/>
    <property type="evidence" value="ECO:0007669"/>
    <property type="project" value="UniProtKB-KW"/>
</dbReference>
<keyword evidence="2" id="KW-0645">Protease</keyword>
<dbReference type="Proteomes" id="UP001156614">
    <property type="component" value="Unassembled WGS sequence"/>
</dbReference>